<evidence type="ECO:0000259" key="2">
    <source>
        <dbReference type="Pfam" id="PF00326"/>
    </source>
</evidence>
<dbReference type="Gene3D" id="3.40.50.1820">
    <property type="entry name" value="alpha/beta hydrolase"/>
    <property type="match status" value="1"/>
</dbReference>
<accession>A0A0H5RIP1</accession>
<dbReference type="STRING" id="146018.BN2156_00209"/>
<dbReference type="PANTHER" id="PTHR42776:SF27">
    <property type="entry name" value="DIPEPTIDYL PEPTIDASE FAMILY MEMBER 6"/>
    <property type="match status" value="1"/>
</dbReference>
<dbReference type="InterPro" id="IPR029058">
    <property type="entry name" value="AB_hydrolase_fold"/>
</dbReference>
<dbReference type="InterPro" id="IPR002470">
    <property type="entry name" value="Peptidase_S9A"/>
</dbReference>
<dbReference type="PRINTS" id="PR00862">
    <property type="entry name" value="PROLIGOPTASE"/>
</dbReference>
<evidence type="ECO:0000313" key="4">
    <source>
        <dbReference type="Proteomes" id="UP000199147"/>
    </source>
</evidence>
<reference evidence="4" key="1">
    <citation type="submission" date="2015-07" db="EMBL/GenBank/DDBJ databases">
        <authorList>
            <person name="Urmite Genomes"/>
        </authorList>
    </citation>
    <scope>NUCLEOTIDE SEQUENCE [LARGE SCALE GENOMIC DNA]</scope>
    <source>
        <strain evidence="4">type strain: ATCC 49404</strain>
    </source>
</reference>
<gene>
    <name evidence="3" type="ORF">BN2156_00209</name>
</gene>
<dbReference type="PANTHER" id="PTHR42776">
    <property type="entry name" value="SERINE PEPTIDASE S9 FAMILY MEMBER"/>
    <property type="match status" value="1"/>
</dbReference>
<protein>
    <submittedName>
        <fullName evidence="3">Peptidase S9, prolyl oligopeptidase</fullName>
    </submittedName>
</protein>
<sequence>MRMLSPLRPRSRRASAGDMLERTAEVTGGREVAVDRHVRVNYGASLSPDATAFAHLVDDGGYPRAVQRFLRGWRASSSRDVELPVVGPVTKVIHSADGHWLACQVAPEGGTRSQIWVVTTDPDDRDARRIDYWPVEAGEGTAELIGWDGTQVAAILTGEDGVGSSCLIDPATGYTLVLDRRSGGRLVDAWAGASLVRVGPRGYQELIMLWGLTEIALLPSDPGSVTDFGVILDDHTPRRLRSGLDGETTLYYPASTYDLGSTEGFVRALIRSDNGAAHARLLEVTVTAEGVGYHVVAERPGYDLDEFVVSDDLSTVALLWNIDGRSELQILEYADETLSVPIPLPGPVAGELSISAGGSMVAVTVQGPSLPRTVELVDPRSLEWERIDREPSSGPLTSAPTLERITARDGLELTGWLYRPQGEVVGAVMFLHGGPEGQARPEYNEIFPALLDAGFAVLTPNVRGSGGFGRAFVHADDKELRFAAIDDVADCAQYLLDRGIAPAGRLACTGWSYGGYLTQAALAFHPQLFVAGISICGMSDLNTFYRTTEPWIAAASYPEYGHPVADRDLLERLSPLPRAHQVIAPLLLVHGGNDTNVLPDESRQMFEALTELDRTVELLIFEDDGHEITKRENRAALVDAATRWLAKAFGV</sequence>
<name>A0A0H5RIP1_9MYCO</name>
<dbReference type="SUPFAM" id="SSF50993">
    <property type="entry name" value="Peptidase/esterase 'gauge' domain"/>
    <property type="match status" value="1"/>
</dbReference>
<organism evidence="3 4">
    <name type="scientific">Mycolicibacterium neworleansense</name>
    <dbReference type="NCBI Taxonomy" id="146018"/>
    <lineage>
        <taxon>Bacteria</taxon>
        <taxon>Bacillati</taxon>
        <taxon>Actinomycetota</taxon>
        <taxon>Actinomycetes</taxon>
        <taxon>Mycobacteriales</taxon>
        <taxon>Mycobacteriaceae</taxon>
        <taxon>Mycolicibacterium</taxon>
    </lineage>
</organism>
<dbReference type="Proteomes" id="UP000199147">
    <property type="component" value="Unassembled WGS sequence"/>
</dbReference>
<dbReference type="EMBL" id="CWKH01000001">
    <property type="protein sequence ID" value="CRZ13377.1"/>
    <property type="molecule type" value="Genomic_DNA"/>
</dbReference>
<keyword evidence="1" id="KW-0378">Hydrolase</keyword>
<dbReference type="GO" id="GO:0006508">
    <property type="term" value="P:proteolysis"/>
    <property type="evidence" value="ECO:0007669"/>
    <property type="project" value="InterPro"/>
</dbReference>
<dbReference type="GO" id="GO:0004252">
    <property type="term" value="F:serine-type endopeptidase activity"/>
    <property type="evidence" value="ECO:0007669"/>
    <property type="project" value="InterPro"/>
</dbReference>
<evidence type="ECO:0000313" key="3">
    <source>
        <dbReference type="EMBL" id="CRZ13377.1"/>
    </source>
</evidence>
<dbReference type="Pfam" id="PF00326">
    <property type="entry name" value="Peptidase_S9"/>
    <property type="match status" value="1"/>
</dbReference>
<evidence type="ECO:0000256" key="1">
    <source>
        <dbReference type="ARBA" id="ARBA00022801"/>
    </source>
</evidence>
<feature type="domain" description="Peptidase S9 prolyl oligopeptidase catalytic" evidence="2">
    <location>
        <begin position="449"/>
        <end position="650"/>
    </location>
</feature>
<proteinExistence type="predicted"/>
<keyword evidence="4" id="KW-1185">Reference proteome</keyword>
<dbReference type="AlphaFoldDB" id="A0A0H5RIP1"/>
<dbReference type="InterPro" id="IPR001375">
    <property type="entry name" value="Peptidase_S9_cat"/>
</dbReference>
<dbReference type="SUPFAM" id="SSF53474">
    <property type="entry name" value="alpha/beta-Hydrolases"/>
    <property type="match status" value="1"/>
</dbReference>